<dbReference type="Pfam" id="PF13670">
    <property type="entry name" value="PepSY_2"/>
    <property type="match status" value="1"/>
</dbReference>
<reference evidence="3" key="1">
    <citation type="submission" date="2020-05" db="EMBL/GenBank/DDBJ databases">
        <title>Identification of trans-AT polyketide cluster in two marine bacteria, producers of a novel glutaramide-containing polyketide sesbanimide D and analogs.</title>
        <authorList>
            <person name="Kacar D."/>
            <person name="Rodriguez P."/>
            <person name="Canedo L."/>
            <person name="Gonzalez E."/>
            <person name="Galan B."/>
            <person name="De La Calle F."/>
            <person name="Garcia J.L."/>
        </authorList>
    </citation>
    <scope>NUCLEOTIDE SEQUENCE</scope>
    <source>
        <strain evidence="3">PHM038</strain>
    </source>
</reference>
<feature type="chain" id="PRO_5037518965" evidence="1">
    <location>
        <begin position="24"/>
        <end position="94"/>
    </location>
</feature>
<dbReference type="EMBL" id="JABFCZ010000003">
    <property type="protein sequence ID" value="MBD1545205.1"/>
    <property type="molecule type" value="Genomic_DNA"/>
</dbReference>
<accession>A0A926NW44</accession>
<dbReference type="InterPro" id="IPR025711">
    <property type="entry name" value="PepSY"/>
</dbReference>
<evidence type="ECO:0000259" key="2">
    <source>
        <dbReference type="Pfam" id="PF13670"/>
    </source>
</evidence>
<keyword evidence="1" id="KW-0732">Signal</keyword>
<evidence type="ECO:0000313" key="4">
    <source>
        <dbReference type="Proteomes" id="UP000598467"/>
    </source>
</evidence>
<evidence type="ECO:0000256" key="1">
    <source>
        <dbReference type="SAM" id="SignalP"/>
    </source>
</evidence>
<name>A0A926NW44_9HYPH</name>
<dbReference type="Proteomes" id="UP000598467">
    <property type="component" value="Unassembled WGS sequence"/>
</dbReference>
<comment type="caution">
    <text evidence="3">The sequence shown here is derived from an EMBL/GenBank/DDBJ whole genome shotgun (WGS) entry which is preliminary data.</text>
</comment>
<evidence type="ECO:0000313" key="3">
    <source>
        <dbReference type="EMBL" id="MBD1545205.1"/>
    </source>
</evidence>
<feature type="signal peptide" evidence="1">
    <location>
        <begin position="1"/>
        <end position="23"/>
    </location>
</feature>
<proteinExistence type="predicted"/>
<dbReference type="AlphaFoldDB" id="A0A926NW44"/>
<organism evidence="3 4">
    <name type="scientific">Roseibium aggregatum</name>
    <dbReference type="NCBI Taxonomy" id="187304"/>
    <lineage>
        <taxon>Bacteria</taxon>
        <taxon>Pseudomonadati</taxon>
        <taxon>Pseudomonadota</taxon>
        <taxon>Alphaproteobacteria</taxon>
        <taxon>Hyphomicrobiales</taxon>
        <taxon>Stappiaceae</taxon>
        <taxon>Roseibium</taxon>
    </lineage>
</organism>
<protein>
    <submittedName>
        <fullName evidence="3">PepSY domain-containing protein</fullName>
    </submittedName>
</protein>
<dbReference type="RefSeq" id="WP_190289878.1">
    <property type="nucleotide sequence ID" value="NZ_JABFCZ010000003.1"/>
</dbReference>
<sequence>MKKTLTALTLAAALSGFAGAALASESHANIDAPRDQWMSTDQISQKLTAEGYKVRRVKEEGGAYEVYALDAKGNRVEAIVNPVTGQILGNDQDD</sequence>
<gene>
    <name evidence="3" type="ORF">HK439_02950</name>
</gene>
<feature type="domain" description="PepSY" evidence="2">
    <location>
        <begin position="8"/>
        <end position="89"/>
    </location>
</feature>